<evidence type="ECO:0000256" key="2">
    <source>
        <dbReference type="SAM" id="MobiDB-lite"/>
    </source>
</evidence>
<feature type="compositionally biased region" description="Pro residues" evidence="2">
    <location>
        <begin position="58"/>
        <end position="72"/>
    </location>
</feature>
<feature type="compositionally biased region" description="Polar residues" evidence="2">
    <location>
        <begin position="473"/>
        <end position="484"/>
    </location>
</feature>
<protein>
    <submittedName>
        <fullName evidence="3">Uncharacterized protein</fullName>
    </submittedName>
</protein>
<keyword evidence="4" id="KW-1185">Reference proteome</keyword>
<name>A0A9E7ED17_9LILI</name>
<dbReference type="PANTHER" id="PTHR34778:SF2">
    <property type="entry name" value="OS02G0580700 PROTEIN"/>
    <property type="match status" value="1"/>
</dbReference>
<dbReference type="EMBL" id="CP097502">
    <property type="protein sequence ID" value="URD74677.1"/>
    <property type="molecule type" value="Genomic_DNA"/>
</dbReference>
<keyword evidence="1" id="KW-0175">Coiled coil</keyword>
<dbReference type="PANTHER" id="PTHR34778">
    <property type="entry name" value="OS02G0580700 PROTEIN"/>
    <property type="match status" value="1"/>
</dbReference>
<sequence>MTGLFLEGPTVSSERRGKSVNADCGCPFRVITDTAEREEANGERTGRRKPAAERNHSFPPPPPPSPFLPPSFFRPPFSTANRFRWPRMPRMAALKRAFADVILNTAKESAARILASERRVLQLQQSLSLAREESLDMLLRLKSIMDSKINESEKSNLSQVRKIQELEVQLGEAKGTIDFLRSELKRLNSELDQRMDIQAEFPDGKSTGHNATSEKYNCKENIHNSDSRLYTNRGAKSVPNSDCCFTKGVTQDDLIPVDNYAGNPDLASIILSNKEPELYRNGCTQRIRAFEQNQVSGKEFSTQIHDQVSDIKSETMMCENGKPERSHTKDFAMVKKPVCRRNRRVSCKKHIMKPTECGTYHDMRHYRSLESSHSKFPMLTNDHMSNIKNGTNMCKNKKAERPWAKDFGMAKKIVRRKIRCQKGTRPAKCITHHDMQHYGLLGSNHSKVGENDKDRSAGNSQRASGEAPLKTLDSCSPQMSVENQETTKDQKTTLNKFSNHRSSGLLDGNRIMTRRSVLKLRNTCEDHTGGNHTSGSGATFQENSLKESLVLGTSEVIDDAVSDDVENGTLLQEIMLSKPDDKLAEDLGTSITKEGHDDCKDEPCKPCGPAAEDRSDKILKYTFQRKRKRVSLDSKVDSTSLEGSMSKQTVEKDNAVLDPQKSSLLVESSRESRRLAQVARQKMSFT</sequence>
<organism evidence="3 4">
    <name type="scientific">Musa troglodytarum</name>
    <name type="common">fe'i banana</name>
    <dbReference type="NCBI Taxonomy" id="320322"/>
    <lineage>
        <taxon>Eukaryota</taxon>
        <taxon>Viridiplantae</taxon>
        <taxon>Streptophyta</taxon>
        <taxon>Embryophyta</taxon>
        <taxon>Tracheophyta</taxon>
        <taxon>Spermatophyta</taxon>
        <taxon>Magnoliopsida</taxon>
        <taxon>Liliopsida</taxon>
        <taxon>Zingiberales</taxon>
        <taxon>Musaceae</taxon>
        <taxon>Musa</taxon>
    </lineage>
</organism>
<evidence type="ECO:0000313" key="4">
    <source>
        <dbReference type="Proteomes" id="UP001055439"/>
    </source>
</evidence>
<gene>
    <name evidence="3" type="ORF">MUK42_24880</name>
</gene>
<feature type="region of interest" description="Disordered" evidence="2">
    <location>
        <begin position="440"/>
        <end position="492"/>
    </location>
</feature>
<feature type="coiled-coil region" evidence="1">
    <location>
        <begin position="163"/>
        <end position="197"/>
    </location>
</feature>
<accession>A0A9E7ED17</accession>
<reference evidence="3" key="1">
    <citation type="submission" date="2022-05" db="EMBL/GenBank/DDBJ databases">
        <title>The Musa troglodytarum L. genome provides insights into the mechanism of non-climacteric behaviour and enrichment of carotenoids.</title>
        <authorList>
            <person name="Wang J."/>
        </authorList>
    </citation>
    <scope>NUCLEOTIDE SEQUENCE</scope>
    <source>
        <tissue evidence="3">Leaf</tissue>
    </source>
</reference>
<feature type="compositionally biased region" description="Basic and acidic residues" evidence="2">
    <location>
        <begin position="447"/>
        <end position="456"/>
    </location>
</feature>
<evidence type="ECO:0000256" key="1">
    <source>
        <dbReference type="SAM" id="Coils"/>
    </source>
</evidence>
<feature type="compositionally biased region" description="Basic and acidic residues" evidence="2">
    <location>
        <begin position="34"/>
        <end position="56"/>
    </location>
</feature>
<dbReference type="Proteomes" id="UP001055439">
    <property type="component" value="Chromosome 1"/>
</dbReference>
<proteinExistence type="predicted"/>
<feature type="region of interest" description="Disordered" evidence="2">
    <location>
        <begin position="632"/>
        <end position="656"/>
    </location>
</feature>
<feature type="compositionally biased region" description="Polar residues" evidence="2">
    <location>
        <begin position="637"/>
        <end position="648"/>
    </location>
</feature>
<dbReference type="OrthoDB" id="657513at2759"/>
<dbReference type="AlphaFoldDB" id="A0A9E7ED17"/>
<feature type="region of interest" description="Disordered" evidence="2">
    <location>
        <begin position="1"/>
        <end position="72"/>
    </location>
</feature>
<evidence type="ECO:0000313" key="3">
    <source>
        <dbReference type="EMBL" id="URD74677.1"/>
    </source>
</evidence>